<evidence type="ECO:0000313" key="1">
    <source>
        <dbReference type="EMBL" id="KAJ3556220.1"/>
    </source>
</evidence>
<dbReference type="Proteomes" id="UP001148662">
    <property type="component" value="Unassembled WGS sequence"/>
</dbReference>
<accession>A0ACC1T9A6</accession>
<comment type="caution">
    <text evidence="1">The sequence shown here is derived from an EMBL/GenBank/DDBJ whole genome shotgun (WGS) entry which is preliminary data.</text>
</comment>
<keyword evidence="2" id="KW-1185">Reference proteome</keyword>
<evidence type="ECO:0000313" key="2">
    <source>
        <dbReference type="Proteomes" id="UP001148662"/>
    </source>
</evidence>
<reference evidence="1" key="1">
    <citation type="submission" date="2022-07" db="EMBL/GenBank/DDBJ databases">
        <title>Genome Sequence of Phlebia brevispora.</title>
        <authorList>
            <person name="Buettner E."/>
        </authorList>
    </citation>
    <scope>NUCLEOTIDE SEQUENCE</scope>
    <source>
        <strain evidence="1">MPL23</strain>
    </source>
</reference>
<gene>
    <name evidence="1" type="ORF">NM688_g2149</name>
</gene>
<sequence length="306" mass="33771">MDQISYTPEIISELHADLLEDWVVNALAALVAYDYFITIQQEVAMVWRRKWTAAIWLFVLNRYLLVLVMILANVHATASTCFGVEVTLSALELAQYIIFAIFSALRAYSLLNRTVFAAGILILVLLLNLVPVATGIVRFPEVKNVMLIIPSSARIVAILHNNLLICSRLPLGTRIPLIAADAIVIVVTWIKTVRHAKHASFLQMSISLSEILLRDGSLYFLITPILISRFLLNLRQAVSPDNTPADMDASDFSAAEFRRSSISSFVGNMGAFLDHGPGSEDEDIDTPQEHVASRPEDAEGSAPVVL</sequence>
<protein>
    <submittedName>
        <fullName evidence="1">Uncharacterized protein</fullName>
    </submittedName>
</protein>
<proteinExistence type="predicted"/>
<dbReference type="EMBL" id="JANHOG010000260">
    <property type="protein sequence ID" value="KAJ3556220.1"/>
    <property type="molecule type" value="Genomic_DNA"/>
</dbReference>
<name>A0ACC1T9A6_9APHY</name>
<organism evidence="1 2">
    <name type="scientific">Phlebia brevispora</name>
    <dbReference type="NCBI Taxonomy" id="194682"/>
    <lineage>
        <taxon>Eukaryota</taxon>
        <taxon>Fungi</taxon>
        <taxon>Dikarya</taxon>
        <taxon>Basidiomycota</taxon>
        <taxon>Agaricomycotina</taxon>
        <taxon>Agaricomycetes</taxon>
        <taxon>Polyporales</taxon>
        <taxon>Meruliaceae</taxon>
        <taxon>Phlebia</taxon>
    </lineage>
</organism>